<dbReference type="InterPro" id="IPR013320">
    <property type="entry name" value="ConA-like_dom_sf"/>
</dbReference>
<sequence length="321" mass="34686">MKKLKISSLFILSAFLFSCEDSIDKENLPIPYPAIGGYENSDDIASGDLVAKFSFEDNLSDSRNNITGAVPNNVAYAVGAKGKAYDGSATQLRYAVANANSAITALNNFTISFWMKSANTVSPSTPGQGKGAQGIFTIVRPTEFWGGINLYIENPDTAFPDRIRLKLGVENGRSAVVWRGQSVIMNIDGQKNKWIHVTMTYDSNTSKVSCYLNGELASNLSGFAYAPATGLIGSAPWFSDDPGSIDNTKNVPGYGVLQMVGTNGKIVIGNHQFETVPSQNGGGQEDWATSFAGQLDEFRIYKAALKPNEVSSLYQLEKNNR</sequence>
<dbReference type="PROSITE" id="PS51257">
    <property type="entry name" value="PROKAR_LIPOPROTEIN"/>
    <property type="match status" value="1"/>
</dbReference>
<dbReference type="Gene3D" id="2.60.120.200">
    <property type="match status" value="1"/>
</dbReference>
<dbReference type="AlphaFoldDB" id="A0A2S7I3Y1"/>
<dbReference type="GO" id="GO:0005975">
    <property type="term" value="P:carbohydrate metabolic process"/>
    <property type="evidence" value="ECO:0007669"/>
    <property type="project" value="UniProtKB-ARBA"/>
</dbReference>
<gene>
    <name evidence="1" type="ORF">C3729_09795</name>
</gene>
<accession>A0A2S7I3Y1</accession>
<dbReference type="EMBL" id="PTPZ01000005">
    <property type="protein sequence ID" value="PPZ91287.1"/>
    <property type="molecule type" value="Genomic_DNA"/>
</dbReference>
<proteinExistence type="predicted"/>
<dbReference type="Pfam" id="PF13385">
    <property type="entry name" value="Laminin_G_3"/>
    <property type="match status" value="1"/>
</dbReference>
<dbReference type="RefSeq" id="WP_104793964.1">
    <property type="nucleotide sequence ID" value="NZ_PTPZ01000005.1"/>
</dbReference>
<name>A0A2S7I3Y1_9FLAO</name>
<evidence type="ECO:0000313" key="2">
    <source>
        <dbReference type="Proteomes" id="UP000238565"/>
    </source>
</evidence>
<dbReference type="Proteomes" id="UP000238565">
    <property type="component" value="Unassembled WGS sequence"/>
</dbReference>
<dbReference type="SUPFAM" id="SSF49899">
    <property type="entry name" value="Concanavalin A-like lectins/glucanases"/>
    <property type="match status" value="1"/>
</dbReference>
<dbReference type="GO" id="GO:0004553">
    <property type="term" value="F:hydrolase activity, hydrolyzing O-glycosyl compounds"/>
    <property type="evidence" value="ECO:0007669"/>
    <property type="project" value="UniProtKB-ARBA"/>
</dbReference>
<evidence type="ECO:0000313" key="1">
    <source>
        <dbReference type="EMBL" id="PPZ91287.1"/>
    </source>
</evidence>
<organism evidence="1 2">
    <name type="scientific">Cloacibacterium normanense</name>
    <dbReference type="NCBI Taxonomy" id="237258"/>
    <lineage>
        <taxon>Bacteria</taxon>
        <taxon>Pseudomonadati</taxon>
        <taxon>Bacteroidota</taxon>
        <taxon>Flavobacteriia</taxon>
        <taxon>Flavobacteriales</taxon>
        <taxon>Weeksellaceae</taxon>
    </lineage>
</organism>
<evidence type="ECO:0008006" key="3">
    <source>
        <dbReference type="Google" id="ProtNLM"/>
    </source>
</evidence>
<reference evidence="1 2" key="1">
    <citation type="submission" date="2018-02" db="EMBL/GenBank/DDBJ databases">
        <title>Draft genome sequence of bacterial isolates from marine environment.</title>
        <authorList>
            <person name="Singh S.K."/>
            <person name="Hill R."/>
            <person name="Major S."/>
            <person name="Cai H."/>
            <person name="Li Y."/>
        </authorList>
    </citation>
    <scope>NUCLEOTIDE SEQUENCE [LARGE SCALE GENOMIC DNA]</scope>
    <source>
        <strain evidence="1 2">IMET F</strain>
    </source>
</reference>
<comment type="caution">
    <text evidence="1">The sequence shown here is derived from an EMBL/GenBank/DDBJ whole genome shotgun (WGS) entry which is preliminary data.</text>
</comment>
<protein>
    <recommendedName>
        <fullName evidence="3">Concanavalin A-like lectin/glucanases superfamily protein</fullName>
    </recommendedName>
</protein>